<dbReference type="Gene3D" id="3.40.50.1110">
    <property type="entry name" value="SGNH hydrolase"/>
    <property type="match status" value="1"/>
</dbReference>
<protein>
    <recommendedName>
        <fullName evidence="3">Lysophospholipase L1-like esterase</fullName>
    </recommendedName>
</protein>
<accession>A0A495ITR5</accession>
<dbReference type="SUPFAM" id="SSF52266">
    <property type="entry name" value="SGNH hydrolase"/>
    <property type="match status" value="1"/>
</dbReference>
<proteinExistence type="predicted"/>
<organism evidence="1 2">
    <name type="scientific">Mucilaginibacter gracilis</name>
    <dbReference type="NCBI Taxonomy" id="423350"/>
    <lineage>
        <taxon>Bacteria</taxon>
        <taxon>Pseudomonadati</taxon>
        <taxon>Bacteroidota</taxon>
        <taxon>Sphingobacteriia</taxon>
        <taxon>Sphingobacteriales</taxon>
        <taxon>Sphingobacteriaceae</taxon>
        <taxon>Mucilaginibacter</taxon>
    </lineage>
</organism>
<evidence type="ECO:0008006" key="3">
    <source>
        <dbReference type="Google" id="ProtNLM"/>
    </source>
</evidence>
<keyword evidence="2" id="KW-1185">Reference proteome</keyword>
<dbReference type="Proteomes" id="UP000268007">
    <property type="component" value="Unassembled WGS sequence"/>
</dbReference>
<gene>
    <name evidence="1" type="ORF">BDD43_0019</name>
</gene>
<dbReference type="PROSITE" id="PS51257">
    <property type="entry name" value="PROKAR_LIPOPROTEIN"/>
    <property type="match status" value="1"/>
</dbReference>
<dbReference type="InterPro" id="IPR036514">
    <property type="entry name" value="SGNH_hydro_sf"/>
</dbReference>
<dbReference type="AlphaFoldDB" id="A0A495ITR5"/>
<dbReference type="OrthoDB" id="9796689at2"/>
<dbReference type="PANTHER" id="PTHR34407:SF1">
    <property type="entry name" value="SGNH HYDROLASE-TYPE ESTERASE DOMAIN-CONTAINING PROTEIN"/>
    <property type="match status" value="1"/>
</dbReference>
<dbReference type="GO" id="GO:0016788">
    <property type="term" value="F:hydrolase activity, acting on ester bonds"/>
    <property type="evidence" value="ECO:0007669"/>
    <property type="project" value="UniProtKB-ARBA"/>
</dbReference>
<evidence type="ECO:0000313" key="2">
    <source>
        <dbReference type="Proteomes" id="UP000268007"/>
    </source>
</evidence>
<dbReference type="PANTHER" id="PTHR34407">
    <property type="entry name" value="EXPRESSED PROTEIN"/>
    <property type="match status" value="1"/>
</dbReference>
<dbReference type="EMBL" id="RBKU01000001">
    <property type="protein sequence ID" value="RKR79933.1"/>
    <property type="molecule type" value="Genomic_DNA"/>
</dbReference>
<evidence type="ECO:0000313" key="1">
    <source>
        <dbReference type="EMBL" id="RKR79933.1"/>
    </source>
</evidence>
<name>A0A495ITR5_9SPHI</name>
<reference evidence="1 2" key="1">
    <citation type="submission" date="2018-10" db="EMBL/GenBank/DDBJ databases">
        <title>Genomic Encyclopedia of Archaeal and Bacterial Type Strains, Phase II (KMG-II): from individual species to whole genera.</title>
        <authorList>
            <person name="Goeker M."/>
        </authorList>
    </citation>
    <scope>NUCLEOTIDE SEQUENCE [LARGE SCALE GENOMIC DNA]</scope>
    <source>
        <strain evidence="1 2">DSM 18602</strain>
    </source>
</reference>
<dbReference type="RefSeq" id="WP_121195530.1">
    <property type="nucleotide sequence ID" value="NZ_RBKU01000001.1"/>
</dbReference>
<sequence length="454" mass="50233">MYRYCKYSCSIIALALSACSGLKNTRQANIFNRQDAIAASQAGASPLFFEAGLLPEGQQVSGYSNDKELISRNGLPNFFNKVNAGKPLTIAFIGGSVTQMDNKYRNQTAKYIRALYPKSAIRFMNAGVSGSGTDLGACRIQNQVLNYKPDLLFVEFAVNGSYLPGLEGIIREVIKNDPGTDICLLYAIMSGQSQLYMKGEEPANILELETLADHYHLPAIHLGWEPSALEAQGKLIFKPDPKVTDKPVFSDGIHPTEFGGYIYAGAIVRSLNKMQSVGSAKKHVLPAPMIKDNWEDGKMLGLEQLTFSSGWEKIDPKTNANLKQFAPWFSYVMQADRPGSFFSFSFKGNKIGVFDIGGPEVGQLDLVVDGKKLKSLNRFSHWCNNRYRGQYDFVDVPYGEHQVQLVISSEIPDKKALLGTNQLADITANPDKYNKCVIWLGKVLIRGELIKNIN</sequence>
<comment type="caution">
    <text evidence="1">The sequence shown here is derived from an EMBL/GenBank/DDBJ whole genome shotgun (WGS) entry which is preliminary data.</text>
</comment>